<sequence length="159" mass="18534">MVHKTSPTMDKPAHKSSALNQSTSLGGDQWEVRRIVDERTVVVKGRERREFLVDWAPSWMPQHDVSPALVLEYETKVEVVGPADTKNNKHLRDKNAKLSQYEWLVEKTEKNGQSTRFIMPYDHILQQFPLNLIAYYEKHAVINENDDKEEEQTETPMEN</sequence>
<accession>A0A2A2JHG8</accession>
<dbReference type="InterPro" id="IPR016197">
    <property type="entry name" value="Chromo-like_dom_sf"/>
</dbReference>
<gene>
    <name evidence="2" type="ORF">WR25_06835</name>
</gene>
<keyword evidence="3" id="KW-1185">Reference proteome</keyword>
<evidence type="ECO:0000313" key="3">
    <source>
        <dbReference type="Proteomes" id="UP000218231"/>
    </source>
</evidence>
<dbReference type="SUPFAM" id="SSF54160">
    <property type="entry name" value="Chromo domain-like"/>
    <property type="match status" value="1"/>
</dbReference>
<dbReference type="EMBL" id="LIAE01010427">
    <property type="protein sequence ID" value="PAV61196.1"/>
    <property type="molecule type" value="Genomic_DNA"/>
</dbReference>
<dbReference type="Gene3D" id="2.40.50.40">
    <property type="match status" value="1"/>
</dbReference>
<name>A0A2A2JHG8_9BILA</name>
<evidence type="ECO:0008006" key="4">
    <source>
        <dbReference type="Google" id="ProtNLM"/>
    </source>
</evidence>
<evidence type="ECO:0000256" key="1">
    <source>
        <dbReference type="SAM" id="MobiDB-lite"/>
    </source>
</evidence>
<dbReference type="CDD" id="cd00024">
    <property type="entry name" value="CD_CSD"/>
    <property type="match status" value="1"/>
</dbReference>
<evidence type="ECO:0000313" key="2">
    <source>
        <dbReference type="EMBL" id="PAV61196.1"/>
    </source>
</evidence>
<dbReference type="AlphaFoldDB" id="A0A2A2JHG8"/>
<proteinExistence type="predicted"/>
<dbReference type="Proteomes" id="UP000218231">
    <property type="component" value="Unassembled WGS sequence"/>
</dbReference>
<organism evidence="2 3">
    <name type="scientific">Diploscapter pachys</name>
    <dbReference type="NCBI Taxonomy" id="2018661"/>
    <lineage>
        <taxon>Eukaryota</taxon>
        <taxon>Metazoa</taxon>
        <taxon>Ecdysozoa</taxon>
        <taxon>Nematoda</taxon>
        <taxon>Chromadorea</taxon>
        <taxon>Rhabditida</taxon>
        <taxon>Rhabditina</taxon>
        <taxon>Rhabditomorpha</taxon>
        <taxon>Rhabditoidea</taxon>
        <taxon>Rhabditidae</taxon>
        <taxon>Diploscapter</taxon>
    </lineage>
</organism>
<feature type="region of interest" description="Disordered" evidence="1">
    <location>
        <begin position="1"/>
        <end position="23"/>
    </location>
</feature>
<reference evidence="2 3" key="1">
    <citation type="journal article" date="2017" name="Curr. Biol.">
        <title>Genome architecture and evolution of a unichromosomal asexual nematode.</title>
        <authorList>
            <person name="Fradin H."/>
            <person name="Zegar C."/>
            <person name="Gutwein M."/>
            <person name="Lucas J."/>
            <person name="Kovtun M."/>
            <person name="Corcoran D."/>
            <person name="Baugh L.R."/>
            <person name="Kiontke K."/>
            <person name="Gunsalus K."/>
            <person name="Fitch D.H."/>
            <person name="Piano F."/>
        </authorList>
    </citation>
    <scope>NUCLEOTIDE SEQUENCE [LARGE SCALE GENOMIC DNA]</scope>
    <source>
        <strain evidence="2">PF1309</strain>
    </source>
</reference>
<comment type="caution">
    <text evidence="2">The sequence shown here is derived from an EMBL/GenBank/DDBJ whole genome shotgun (WGS) entry which is preliminary data.</text>
</comment>
<dbReference type="OrthoDB" id="5950848at2759"/>
<protein>
    <recommendedName>
        <fullName evidence="4">Chromo shadow domain-containing protein</fullName>
    </recommendedName>
</protein>
<dbReference type="STRING" id="2018661.A0A2A2JHG8"/>